<keyword evidence="9" id="KW-1185">Reference proteome</keyword>
<organism evidence="8 9">
    <name type="scientific">Geofilum rubicundum JCM 15548</name>
    <dbReference type="NCBI Taxonomy" id="1236989"/>
    <lineage>
        <taxon>Bacteria</taxon>
        <taxon>Pseudomonadati</taxon>
        <taxon>Bacteroidota</taxon>
        <taxon>Bacteroidia</taxon>
        <taxon>Marinilabiliales</taxon>
        <taxon>Marinilabiliaceae</taxon>
        <taxon>Geofilum</taxon>
    </lineage>
</organism>
<sequence length="251" mass="29917">MVPGKKIYFASDVHLGAPTINDHRTHEKRFVNWLNSIQPTASEIYLMGDIFDFWFEYKKAIPKGYSRFLGKLCELTDAGIAVHFFTGNHDIWVFDYLPAETGIQVYRKPLIKEMNGQRFFLAHGDGLTPYEQSYNRLKALFTNKLAQKLFRFIHPDIGIWLATYWSRKSREQNKDKHGVQYQDEEKEWLVLWTKELLKNEHYDYFIFGHRHMAKTIPLNEQSKLIYLGDWITHFSYGEWDGSEFHLKFYKD</sequence>
<dbReference type="SUPFAM" id="SSF56300">
    <property type="entry name" value="Metallo-dependent phosphatases"/>
    <property type="match status" value="1"/>
</dbReference>
<evidence type="ECO:0000256" key="2">
    <source>
        <dbReference type="ARBA" id="ARBA00022519"/>
    </source>
</evidence>
<evidence type="ECO:0000256" key="3">
    <source>
        <dbReference type="ARBA" id="ARBA00022723"/>
    </source>
</evidence>
<dbReference type="Pfam" id="PF00149">
    <property type="entry name" value="Metallophos"/>
    <property type="match status" value="1"/>
</dbReference>
<keyword evidence="4 8" id="KW-0378">Hydrolase</keyword>
<dbReference type="Gene3D" id="3.60.21.10">
    <property type="match status" value="1"/>
</dbReference>
<comment type="caution">
    <text evidence="8">The sequence shown here is derived from an EMBL/GenBank/DDBJ whole genome shotgun (WGS) entry which is preliminary data.</text>
</comment>
<dbReference type="Proteomes" id="UP000032900">
    <property type="component" value="Unassembled WGS sequence"/>
</dbReference>
<keyword evidence="1" id="KW-1003">Cell membrane</keyword>
<dbReference type="STRING" id="1236989.JCM15548_1472"/>
<dbReference type="PANTHER" id="PTHR34990">
    <property type="entry name" value="UDP-2,3-DIACYLGLUCOSAMINE HYDROLASE-RELATED"/>
    <property type="match status" value="1"/>
</dbReference>
<dbReference type="RefSeq" id="WP_062122203.1">
    <property type="nucleotide sequence ID" value="NZ_BAZW01000002.1"/>
</dbReference>
<keyword evidence="6" id="KW-0464">Manganese</keyword>
<dbReference type="GO" id="GO:0008758">
    <property type="term" value="F:UDP-2,3-diacylglucosamine hydrolase activity"/>
    <property type="evidence" value="ECO:0007669"/>
    <property type="project" value="TreeGrafter"/>
</dbReference>
<accession>A0A0E9LTD3</accession>
<evidence type="ECO:0000259" key="7">
    <source>
        <dbReference type="Pfam" id="PF00149"/>
    </source>
</evidence>
<dbReference type="InterPro" id="IPR043461">
    <property type="entry name" value="LpxH-like"/>
</dbReference>
<evidence type="ECO:0000313" key="8">
    <source>
        <dbReference type="EMBL" id="GAO28386.1"/>
    </source>
</evidence>
<keyword evidence="2" id="KW-0997">Cell inner membrane</keyword>
<dbReference type="InterPro" id="IPR004843">
    <property type="entry name" value="Calcineurin-like_PHP"/>
</dbReference>
<keyword evidence="5" id="KW-0472">Membrane</keyword>
<name>A0A0E9LTD3_9BACT</name>
<dbReference type="GO" id="GO:0046872">
    <property type="term" value="F:metal ion binding"/>
    <property type="evidence" value="ECO:0007669"/>
    <property type="project" value="UniProtKB-KW"/>
</dbReference>
<dbReference type="CDD" id="cd07398">
    <property type="entry name" value="MPP_YbbF-LpxH"/>
    <property type="match status" value="1"/>
</dbReference>
<gene>
    <name evidence="8" type="ORF">JCM15548_1472</name>
</gene>
<keyword evidence="3" id="KW-0479">Metal-binding</keyword>
<dbReference type="AlphaFoldDB" id="A0A0E9LTD3"/>
<evidence type="ECO:0000313" key="9">
    <source>
        <dbReference type="Proteomes" id="UP000032900"/>
    </source>
</evidence>
<dbReference type="PANTHER" id="PTHR34990:SF1">
    <property type="entry name" value="UDP-2,3-DIACYLGLUCOSAMINE HYDROLASE"/>
    <property type="match status" value="1"/>
</dbReference>
<dbReference type="GO" id="GO:0009245">
    <property type="term" value="P:lipid A biosynthetic process"/>
    <property type="evidence" value="ECO:0007669"/>
    <property type="project" value="TreeGrafter"/>
</dbReference>
<evidence type="ECO:0000256" key="1">
    <source>
        <dbReference type="ARBA" id="ARBA00022475"/>
    </source>
</evidence>
<evidence type="ECO:0000256" key="4">
    <source>
        <dbReference type="ARBA" id="ARBA00022801"/>
    </source>
</evidence>
<dbReference type="EMBL" id="BAZW01000002">
    <property type="protein sequence ID" value="GAO28386.1"/>
    <property type="molecule type" value="Genomic_DNA"/>
</dbReference>
<dbReference type="GO" id="GO:0016020">
    <property type="term" value="C:membrane"/>
    <property type="evidence" value="ECO:0007669"/>
    <property type="project" value="GOC"/>
</dbReference>
<proteinExistence type="predicted"/>
<reference evidence="8 9" key="1">
    <citation type="journal article" date="2015" name="Microbes Environ.">
        <title>Distribution and evolution of nitrogen fixation genes in the phylum bacteroidetes.</title>
        <authorList>
            <person name="Inoue J."/>
            <person name="Oshima K."/>
            <person name="Suda W."/>
            <person name="Sakamoto M."/>
            <person name="Iino T."/>
            <person name="Noda S."/>
            <person name="Hongoh Y."/>
            <person name="Hattori M."/>
            <person name="Ohkuma M."/>
        </authorList>
    </citation>
    <scope>NUCLEOTIDE SEQUENCE [LARGE SCALE GENOMIC DNA]</scope>
    <source>
        <strain evidence="8">JCM 15548</strain>
    </source>
</reference>
<evidence type="ECO:0000256" key="5">
    <source>
        <dbReference type="ARBA" id="ARBA00023136"/>
    </source>
</evidence>
<dbReference type="OrthoDB" id="9802481at2"/>
<feature type="domain" description="Calcineurin-like phosphoesterase" evidence="7">
    <location>
        <begin position="6"/>
        <end position="211"/>
    </location>
</feature>
<dbReference type="InterPro" id="IPR029052">
    <property type="entry name" value="Metallo-depent_PP-like"/>
</dbReference>
<evidence type="ECO:0000256" key="6">
    <source>
        <dbReference type="ARBA" id="ARBA00023211"/>
    </source>
</evidence>
<protein>
    <submittedName>
        <fullName evidence="8">UDP-2,3-diacylglucosamine hydrolase</fullName>
    </submittedName>
</protein>